<dbReference type="PRINTS" id="PR00401">
    <property type="entry name" value="SH2DOMAIN"/>
</dbReference>
<evidence type="ECO:0000313" key="5">
    <source>
        <dbReference type="Proteomes" id="UP000549394"/>
    </source>
</evidence>
<dbReference type="AlphaFoldDB" id="A0A7I8WBX8"/>
<dbReference type="EMBL" id="CAJFCJ010000028">
    <property type="protein sequence ID" value="CAD5125579.1"/>
    <property type="molecule type" value="Genomic_DNA"/>
</dbReference>
<dbReference type="Pfam" id="PF00017">
    <property type="entry name" value="SH2"/>
    <property type="match status" value="1"/>
</dbReference>
<accession>A0A7I8WBX8</accession>
<organism evidence="4 5">
    <name type="scientific">Dimorphilus gyrociliatus</name>
    <dbReference type="NCBI Taxonomy" id="2664684"/>
    <lineage>
        <taxon>Eukaryota</taxon>
        <taxon>Metazoa</taxon>
        <taxon>Spiralia</taxon>
        <taxon>Lophotrochozoa</taxon>
        <taxon>Annelida</taxon>
        <taxon>Polychaeta</taxon>
        <taxon>Polychaeta incertae sedis</taxon>
        <taxon>Dinophilidae</taxon>
        <taxon>Dimorphilus</taxon>
    </lineage>
</organism>
<dbReference type="SUPFAM" id="SSF55550">
    <property type="entry name" value="SH2 domain"/>
    <property type="match status" value="1"/>
</dbReference>
<sequence>MSDGMLAKIIKDMYIDPELLAELDDDQKQILFRCMREEQIRRWELKDKEHDDYLANQAKEAKQSTKDKKVVNFLKGDDGNDWVWVMGEHKNDLTIEEILERETLTKAEIEAREEAERLLKIEEEENERRLKREEEEARRKTDLEAMKKLNTIRERTRKKSIELYEQRTKRRSRELMSQMSERRKSFREEALKEDEVIEREWKEREEKVKVAEKERRESFIRARREHQENKISFKNEAIILKNFIRLSNAFSKTPDNLKNTKPRNKDDVLAWFRKCEKPNGTGYDPSTNKIATWFHGIIGREKAEDLLKNEPPCSFLIRVSEKIWGYVLSYKTNSKTKHCIIDTTNGTYQFLSGNSKYCFKTLAELIEKYKKVALSPNTGETLKFAVGQKTEVPDYEELTIDDGSESSHL</sequence>
<gene>
    <name evidence="4" type="ORF">DGYR_LOCUS12930</name>
</gene>
<evidence type="ECO:0000313" key="4">
    <source>
        <dbReference type="EMBL" id="CAD5125579.1"/>
    </source>
</evidence>
<name>A0A7I8WBX8_9ANNE</name>
<dbReference type="OrthoDB" id="10003345at2759"/>
<dbReference type="InterPro" id="IPR036860">
    <property type="entry name" value="SH2_dom_sf"/>
</dbReference>
<reference evidence="4 5" key="1">
    <citation type="submission" date="2020-08" db="EMBL/GenBank/DDBJ databases">
        <authorList>
            <person name="Hejnol A."/>
        </authorList>
    </citation>
    <scope>NUCLEOTIDE SEQUENCE [LARGE SCALE GENOMIC DNA]</scope>
</reference>
<feature type="domain" description="SH2" evidence="3">
    <location>
        <begin position="293"/>
        <end position="386"/>
    </location>
</feature>
<proteinExistence type="predicted"/>
<keyword evidence="5" id="KW-1185">Reference proteome</keyword>
<protein>
    <submittedName>
        <fullName evidence="4">DgyrCDS13782</fullName>
    </submittedName>
</protein>
<evidence type="ECO:0000259" key="3">
    <source>
        <dbReference type="PROSITE" id="PS50001"/>
    </source>
</evidence>
<dbReference type="GO" id="GO:0005737">
    <property type="term" value="C:cytoplasm"/>
    <property type="evidence" value="ECO:0007669"/>
    <property type="project" value="TreeGrafter"/>
</dbReference>
<dbReference type="SMART" id="SM00252">
    <property type="entry name" value="SH2"/>
    <property type="match status" value="1"/>
</dbReference>
<dbReference type="PANTHER" id="PTHR14388">
    <property type="entry name" value="T CELL-SPECIFIC ADAPTER PROTEIN TSAD"/>
    <property type="match status" value="1"/>
</dbReference>
<feature type="coiled-coil region" evidence="2">
    <location>
        <begin position="104"/>
        <end position="143"/>
    </location>
</feature>
<dbReference type="Proteomes" id="UP000549394">
    <property type="component" value="Unassembled WGS sequence"/>
</dbReference>
<dbReference type="PANTHER" id="PTHR14388:SF17">
    <property type="entry name" value="SH2 DOMAIN-CONTAINING PROTEIN"/>
    <property type="match status" value="1"/>
</dbReference>
<comment type="caution">
    <text evidence="4">The sequence shown here is derived from an EMBL/GenBank/DDBJ whole genome shotgun (WGS) entry which is preliminary data.</text>
</comment>
<keyword evidence="2" id="KW-0175">Coiled coil</keyword>
<dbReference type="InterPro" id="IPR000980">
    <property type="entry name" value="SH2"/>
</dbReference>
<evidence type="ECO:0000256" key="2">
    <source>
        <dbReference type="SAM" id="Coils"/>
    </source>
</evidence>
<evidence type="ECO:0000256" key="1">
    <source>
        <dbReference type="PROSITE-ProRule" id="PRU00191"/>
    </source>
</evidence>
<keyword evidence="1" id="KW-0727">SH2 domain</keyword>
<dbReference type="Gene3D" id="3.30.505.10">
    <property type="entry name" value="SH2 domain"/>
    <property type="match status" value="1"/>
</dbReference>
<dbReference type="PROSITE" id="PS50001">
    <property type="entry name" value="SH2"/>
    <property type="match status" value="1"/>
</dbReference>